<dbReference type="RefSeq" id="WP_408340801.1">
    <property type="nucleotide sequence ID" value="NZ_JAQQCF010000061.1"/>
</dbReference>
<reference evidence="1 2" key="1">
    <citation type="journal article" date="2024" name="Chem. Sci.">
        <title>Discovery of megapolipeptins by genome mining of a Burkholderiales bacteria collection.</title>
        <authorList>
            <person name="Paulo B.S."/>
            <person name="Recchia M.J.J."/>
            <person name="Lee S."/>
            <person name="Fergusson C.H."/>
            <person name="Romanowski S.B."/>
            <person name="Hernandez A."/>
            <person name="Krull N."/>
            <person name="Liu D.Y."/>
            <person name="Cavanagh H."/>
            <person name="Bos A."/>
            <person name="Gray C.A."/>
            <person name="Murphy B.T."/>
            <person name="Linington R.G."/>
            <person name="Eustaquio A.S."/>
        </authorList>
    </citation>
    <scope>NUCLEOTIDE SEQUENCE [LARGE SCALE GENOMIC DNA]</scope>
    <source>
        <strain evidence="1 2">RL17-338-BIC-A</strain>
    </source>
</reference>
<dbReference type="EMBL" id="JAQQCF010000061">
    <property type="protein sequence ID" value="MFM0642225.1"/>
    <property type="molecule type" value="Genomic_DNA"/>
</dbReference>
<gene>
    <name evidence="1" type="ORF">PQQ63_36675</name>
</gene>
<keyword evidence="2" id="KW-1185">Reference proteome</keyword>
<dbReference type="Proteomes" id="UP001629432">
    <property type="component" value="Unassembled WGS sequence"/>
</dbReference>
<name>A0ABW9E3S8_9BURK</name>
<proteinExistence type="predicted"/>
<comment type="caution">
    <text evidence="1">The sequence shown here is derived from an EMBL/GenBank/DDBJ whole genome shotgun (WGS) entry which is preliminary data.</text>
</comment>
<evidence type="ECO:0008006" key="3">
    <source>
        <dbReference type="Google" id="ProtNLM"/>
    </source>
</evidence>
<protein>
    <recommendedName>
        <fullName evidence="3">Bacteriophage protein</fullName>
    </recommendedName>
</protein>
<evidence type="ECO:0000313" key="1">
    <source>
        <dbReference type="EMBL" id="MFM0642225.1"/>
    </source>
</evidence>
<evidence type="ECO:0000313" key="2">
    <source>
        <dbReference type="Proteomes" id="UP001629432"/>
    </source>
</evidence>
<accession>A0ABW9E3S8</accession>
<organism evidence="1 2">
    <name type="scientific">Paraburkholderia metrosideri</name>
    <dbReference type="NCBI Taxonomy" id="580937"/>
    <lineage>
        <taxon>Bacteria</taxon>
        <taxon>Pseudomonadati</taxon>
        <taxon>Pseudomonadota</taxon>
        <taxon>Betaproteobacteria</taxon>
        <taxon>Burkholderiales</taxon>
        <taxon>Burkholderiaceae</taxon>
        <taxon>Paraburkholderia</taxon>
    </lineage>
</organism>
<sequence length="108" mass="11593">MATSLTLVFDRFGQQNEAILASNKLSFGYVDGSFYESLQPVALALPKGIENNGELETQDAYGNPLTYVSAGLLAPRLAALPQKTAWSDGVAAFVGTLPPDMRIVLDWS</sequence>